<evidence type="ECO:0000256" key="5">
    <source>
        <dbReference type="ARBA" id="ARBA00023242"/>
    </source>
</evidence>
<dbReference type="InterPro" id="IPR013949">
    <property type="entry name" value="Utp6"/>
</dbReference>
<comment type="similarity">
    <text evidence="2">Belongs to the UTP6 family.</text>
</comment>
<evidence type="ECO:0000256" key="1">
    <source>
        <dbReference type="ARBA" id="ARBA00004604"/>
    </source>
</evidence>
<comment type="subcellular location">
    <subcellularLocation>
        <location evidence="1">Nucleus</location>
        <location evidence="1">Nucleolus</location>
    </subcellularLocation>
</comment>
<feature type="coiled-coil region" evidence="6">
    <location>
        <begin position="2"/>
        <end position="36"/>
    </location>
</feature>
<reference evidence="8" key="1">
    <citation type="journal article" date="2023" name="Science">
        <title>Elucidation of the pathway for biosynthesis of saponin adjuvants from the soapbark tree.</title>
        <authorList>
            <person name="Reed J."/>
            <person name="Orme A."/>
            <person name="El-Demerdash A."/>
            <person name="Owen C."/>
            <person name="Martin L.B.B."/>
            <person name="Misra R.C."/>
            <person name="Kikuchi S."/>
            <person name="Rejzek M."/>
            <person name="Martin A.C."/>
            <person name="Harkess A."/>
            <person name="Leebens-Mack J."/>
            <person name="Louveau T."/>
            <person name="Stephenson M.J."/>
            <person name="Osbourn A."/>
        </authorList>
    </citation>
    <scope>NUCLEOTIDE SEQUENCE</scope>
    <source>
        <strain evidence="8">S10</strain>
    </source>
</reference>
<dbReference type="AlphaFoldDB" id="A0AAD7KWC1"/>
<dbReference type="Gene3D" id="1.25.40.10">
    <property type="entry name" value="Tetratricopeptide repeat domain"/>
    <property type="match status" value="1"/>
</dbReference>
<dbReference type="GO" id="GO:0030515">
    <property type="term" value="F:snoRNA binding"/>
    <property type="evidence" value="ECO:0007669"/>
    <property type="project" value="InterPro"/>
</dbReference>
<dbReference type="InterPro" id="IPR003107">
    <property type="entry name" value="HAT"/>
</dbReference>
<organism evidence="8 9">
    <name type="scientific">Quillaja saponaria</name>
    <name type="common">Soap bark tree</name>
    <dbReference type="NCBI Taxonomy" id="32244"/>
    <lineage>
        <taxon>Eukaryota</taxon>
        <taxon>Viridiplantae</taxon>
        <taxon>Streptophyta</taxon>
        <taxon>Embryophyta</taxon>
        <taxon>Tracheophyta</taxon>
        <taxon>Spermatophyta</taxon>
        <taxon>Magnoliopsida</taxon>
        <taxon>eudicotyledons</taxon>
        <taxon>Gunneridae</taxon>
        <taxon>Pentapetalae</taxon>
        <taxon>rosids</taxon>
        <taxon>fabids</taxon>
        <taxon>Fabales</taxon>
        <taxon>Quillajaceae</taxon>
        <taxon>Quillaja</taxon>
    </lineage>
</organism>
<gene>
    <name evidence="8" type="ORF">O6P43_031256</name>
</gene>
<dbReference type="GO" id="GO:0034388">
    <property type="term" value="C:Pwp2p-containing subcomplex of 90S preribosome"/>
    <property type="evidence" value="ECO:0007669"/>
    <property type="project" value="TreeGrafter"/>
</dbReference>
<keyword evidence="9" id="KW-1185">Reference proteome</keyword>
<protein>
    <submittedName>
        <fullName evidence="8">U3 small nucleolar RNA-associated protein 6-like protein</fullName>
    </submittedName>
</protein>
<keyword evidence="3" id="KW-0698">rRNA processing</keyword>
<keyword evidence="6" id="KW-0175">Coiled coil</keyword>
<evidence type="ECO:0000256" key="6">
    <source>
        <dbReference type="SAM" id="Coils"/>
    </source>
</evidence>
<dbReference type="Proteomes" id="UP001163823">
    <property type="component" value="Chromosome 13"/>
</dbReference>
<dbReference type="Pfam" id="PF08640">
    <property type="entry name" value="U3_assoc_6"/>
    <property type="match status" value="1"/>
</dbReference>
<accession>A0AAD7KWC1</accession>
<proteinExistence type="inferred from homology"/>
<evidence type="ECO:0000256" key="4">
    <source>
        <dbReference type="ARBA" id="ARBA00022737"/>
    </source>
</evidence>
<keyword evidence="4" id="KW-0677">Repeat</keyword>
<name>A0AAD7KWC1_QUISA</name>
<evidence type="ECO:0000256" key="3">
    <source>
        <dbReference type="ARBA" id="ARBA00022552"/>
    </source>
</evidence>
<dbReference type="InterPro" id="IPR011990">
    <property type="entry name" value="TPR-like_helical_dom_sf"/>
</dbReference>
<feature type="domain" description="U3 small nucleolar RNA-associated protein 6 N-terminal" evidence="7">
    <location>
        <begin position="9"/>
        <end position="87"/>
    </location>
</feature>
<evidence type="ECO:0000313" key="8">
    <source>
        <dbReference type="EMBL" id="KAJ7946306.1"/>
    </source>
</evidence>
<keyword evidence="5" id="KW-0539">Nucleus</keyword>
<comment type="caution">
    <text evidence="8">The sequence shown here is derived from an EMBL/GenBank/DDBJ whole genome shotgun (WGS) entry which is preliminary data.</text>
</comment>
<dbReference type="KEGG" id="qsa:O6P43_031256"/>
<sequence>MADRVQYRLERMVDELDDLEQRGLFARREIDEIVRQRRKFEYRLGRPSPLKVDYLNYIEYETHLDALRQLRKKAVARELKKQGNKKMKKSKSDVAGVTRIIGIYERAVRRYKGDVDLWFRYLEFCRKRKNGRMKRALAKVVRFHPKVPGVWIYAAAWEFDHNLNAAAARVLMQSGLRMCPISEDLWIEYLRMELTYVNKLKARKVALGQDEGTLLHDKKTVDEKQWRDENKDLFLSIDEKRETNDESNVEREESKKKPDSFVEHGLSIFRTIYTEALEALPSSLSLRKRFFEIFEATKLANSEEMRKQILNDMKRDFSTAPEYWDWLARLEYDPQNVHETSEEVVLPQIQNAVQIFEDGFNNSAFCQDS</sequence>
<dbReference type="SMART" id="SM00386">
    <property type="entry name" value="HAT"/>
    <property type="match status" value="3"/>
</dbReference>
<dbReference type="GO" id="GO:0032040">
    <property type="term" value="C:small-subunit processome"/>
    <property type="evidence" value="ECO:0007669"/>
    <property type="project" value="TreeGrafter"/>
</dbReference>
<dbReference type="PANTHER" id="PTHR23271">
    <property type="entry name" value="HEPATOCELLULAR CARCINOMA-ASSOCIATED ANTIGEN 66"/>
    <property type="match status" value="1"/>
</dbReference>
<evidence type="ECO:0000256" key="2">
    <source>
        <dbReference type="ARBA" id="ARBA00010734"/>
    </source>
</evidence>
<dbReference type="EMBL" id="JARAOO010000013">
    <property type="protein sequence ID" value="KAJ7946306.1"/>
    <property type="molecule type" value="Genomic_DNA"/>
</dbReference>
<evidence type="ECO:0000313" key="9">
    <source>
        <dbReference type="Proteomes" id="UP001163823"/>
    </source>
</evidence>
<dbReference type="PANTHER" id="PTHR23271:SF1">
    <property type="entry name" value="U3 SMALL NUCLEOLAR RNA-ASSOCIATED PROTEIN 6 HOMOLOG"/>
    <property type="match status" value="1"/>
</dbReference>
<dbReference type="InterPro" id="IPR055347">
    <property type="entry name" value="UTP6_N"/>
</dbReference>
<dbReference type="GO" id="GO:0000462">
    <property type="term" value="P:maturation of SSU-rRNA from tricistronic rRNA transcript (SSU-rRNA, 5.8S rRNA, LSU-rRNA)"/>
    <property type="evidence" value="ECO:0007669"/>
    <property type="project" value="InterPro"/>
</dbReference>
<dbReference type="SUPFAM" id="SSF48452">
    <property type="entry name" value="TPR-like"/>
    <property type="match status" value="1"/>
</dbReference>
<evidence type="ECO:0000259" key="7">
    <source>
        <dbReference type="Pfam" id="PF08640"/>
    </source>
</evidence>